<feature type="domain" description="Glycosyl hydrolase family 13 catalytic" evidence="4">
    <location>
        <begin position="11"/>
        <end position="433"/>
    </location>
</feature>
<dbReference type="SUPFAM" id="SSF51445">
    <property type="entry name" value="(Trans)glycosidases"/>
    <property type="match status" value="1"/>
</dbReference>
<dbReference type="EC" id="2.4.1.7" evidence="5"/>
<evidence type="ECO:0000313" key="6">
    <source>
        <dbReference type="Proteomes" id="UP001231109"/>
    </source>
</evidence>
<dbReference type="Gene3D" id="3.20.20.80">
    <property type="entry name" value="Glycosidases"/>
    <property type="match status" value="1"/>
</dbReference>
<keyword evidence="6" id="KW-1185">Reference proteome</keyword>
<evidence type="ECO:0000256" key="2">
    <source>
        <dbReference type="ARBA" id="ARBA00022676"/>
    </source>
</evidence>
<dbReference type="InterPro" id="IPR006047">
    <property type="entry name" value="GH13_cat_dom"/>
</dbReference>
<reference evidence="5 6" key="1">
    <citation type="submission" date="2022-11" db="EMBL/GenBank/DDBJ databases">
        <title>Viruses from the air-sea interface of a natural surface slick.</title>
        <authorList>
            <person name="Rahlff J."/>
            <person name="Holmfeldt K."/>
        </authorList>
    </citation>
    <scope>NUCLEOTIDE SEQUENCE [LARGE SCALE GENOMIC DNA]</scope>
    <source>
        <strain evidence="5 6">SMS4</strain>
    </source>
</reference>
<keyword evidence="3 5" id="KW-0808">Transferase</keyword>
<evidence type="ECO:0000256" key="3">
    <source>
        <dbReference type="ARBA" id="ARBA00022679"/>
    </source>
</evidence>
<dbReference type="InterPro" id="IPR016377">
    <property type="entry name" value="Sucrose_GGa_phosphorylase-rel"/>
</dbReference>
<dbReference type="InterPro" id="IPR045857">
    <property type="entry name" value="O16G_dom_2"/>
</dbReference>
<evidence type="ECO:0000313" key="5">
    <source>
        <dbReference type="EMBL" id="MDP5135034.1"/>
    </source>
</evidence>
<protein>
    <submittedName>
        <fullName evidence="5">Sucrose phosphorylase</fullName>
        <ecNumber evidence="5">2.4.1.7</ecNumber>
    </submittedName>
</protein>
<dbReference type="RefSeq" id="WP_305973890.1">
    <property type="nucleotide sequence ID" value="NZ_JAPJDZ010000005.1"/>
</dbReference>
<dbReference type="InterPro" id="IPR022527">
    <property type="entry name" value="Sucrose_phospho"/>
</dbReference>
<dbReference type="Pfam" id="PF00128">
    <property type="entry name" value="Alpha-amylase"/>
    <property type="match status" value="1"/>
</dbReference>
<dbReference type="CDD" id="cd11355">
    <property type="entry name" value="AmyAc_Sucrose_phosphorylase"/>
    <property type="match status" value="1"/>
</dbReference>
<sequence>MNSKNHTNQIQLITYIDRLSGGKINNLHQMLQGPLAGLFDGVHLLPFYPPIDGEDAGFDPTDHTAVDSRLGNWDDIRTLAADFPVMADMIVNHMSAQSPQFLDVLEHGEKSPYWPLFLTKDTVFGEGATAEQISAVYRPRPTPFFTDIALKDGRKVPFWTTFTANQIDIDVNSAAGKAYLNAILERFTENGVKYIRLDAAGYAIKKAGTRCFMLPETFEFIAALSERAKARGMVCLVEIHGYHQTQIEIAKRCDMVYDFALPPLVLHTLFSRNAEALKHWLDIAPRNCITVLDTHDGIGIVDAADYQGQPGLLTDPELDTLVETIHKNSKGSSKLATGSAANNVDLYQVNCSFYDALGQNDQQYLLARAIQLFCPGISQIYYAGLLAMENDVELLQKSRVGRDIGRPYLTADKVENALQKPVVKALCQLIKLRRSLQAFNGKFSQTLNNDQYQLCWQHEAHTASLEISLASLQATIHWQHGGQQAASLSLNSL</sequence>
<evidence type="ECO:0000259" key="4">
    <source>
        <dbReference type="SMART" id="SM00642"/>
    </source>
</evidence>
<dbReference type="SMART" id="SM00642">
    <property type="entry name" value="Aamy"/>
    <property type="match status" value="1"/>
</dbReference>
<dbReference type="PIRSF" id="PIRSF003059">
    <property type="entry name" value="Sucrose_phosphorylase"/>
    <property type="match status" value="1"/>
</dbReference>
<dbReference type="GO" id="GO:0009018">
    <property type="term" value="F:sucrose phosphorylase activity"/>
    <property type="evidence" value="ECO:0007669"/>
    <property type="project" value="UniProtKB-EC"/>
</dbReference>
<dbReference type="EMBL" id="JAPJDZ010000005">
    <property type="protein sequence ID" value="MDP5135034.1"/>
    <property type="molecule type" value="Genomic_DNA"/>
</dbReference>
<accession>A0ABT9HV78</accession>
<name>A0ABT9HV78_9GAMM</name>
<comment type="caution">
    <text evidence="5">The sequence shown here is derived from an EMBL/GenBank/DDBJ whole genome shotgun (WGS) entry which is preliminary data.</text>
</comment>
<dbReference type="PANTHER" id="PTHR38784">
    <property type="entry name" value="SUCROSE PHOSPHORYLASE"/>
    <property type="match status" value="1"/>
</dbReference>
<gene>
    <name evidence="5" type="primary">gtfA</name>
    <name evidence="5" type="ORF">ORJ04_03610</name>
</gene>
<evidence type="ECO:0000256" key="1">
    <source>
        <dbReference type="ARBA" id="ARBA00008452"/>
    </source>
</evidence>
<dbReference type="Proteomes" id="UP001231109">
    <property type="component" value="Unassembled WGS sequence"/>
</dbReference>
<keyword evidence="2 5" id="KW-0328">Glycosyltransferase</keyword>
<dbReference type="PANTHER" id="PTHR38784:SF1">
    <property type="entry name" value="SUCROSE PHOSPHORYLASE"/>
    <property type="match status" value="1"/>
</dbReference>
<dbReference type="InterPro" id="IPR017853">
    <property type="entry name" value="GH"/>
</dbReference>
<comment type="similarity">
    <text evidence="1">Belongs to the glycosyl hydrolase 13 family. Sucrose phosphorylase subfamily.</text>
</comment>
<dbReference type="NCBIfam" id="TIGR03852">
    <property type="entry name" value="sucrose_gtfA"/>
    <property type="match status" value="1"/>
</dbReference>
<dbReference type="Gene3D" id="3.90.400.10">
    <property type="entry name" value="Oligo-1,6-glucosidase, Domain 2"/>
    <property type="match status" value="1"/>
</dbReference>
<organism evidence="5 6">
    <name type="scientific">Rheinheimera baltica</name>
    <dbReference type="NCBI Taxonomy" id="67576"/>
    <lineage>
        <taxon>Bacteria</taxon>
        <taxon>Pseudomonadati</taxon>
        <taxon>Pseudomonadota</taxon>
        <taxon>Gammaproteobacteria</taxon>
        <taxon>Chromatiales</taxon>
        <taxon>Chromatiaceae</taxon>
        <taxon>Rheinheimera</taxon>
    </lineage>
</organism>
<proteinExistence type="inferred from homology"/>